<gene>
    <name evidence="8" type="primary">LOC111276312</name>
</gene>
<keyword evidence="4" id="KW-1133">Transmembrane helix</keyword>
<name>A0A6P5WNU0_DURZI</name>
<keyword evidence="5" id="KW-0472">Membrane</keyword>
<evidence type="ECO:0000256" key="1">
    <source>
        <dbReference type="ARBA" id="ARBA00004167"/>
    </source>
</evidence>
<dbReference type="GeneID" id="111276312"/>
<dbReference type="GO" id="GO:0030247">
    <property type="term" value="F:polysaccharide binding"/>
    <property type="evidence" value="ECO:0007669"/>
    <property type="project" value="InterPro"/>
</dbReference>
<sequence length="203" mass="23079">MLALVEAYTKIVSNFCGSVNISYPFRLKTQPRSCGFKGFELVCENDRTIFPMKYGNFYVQNISYLYRTIHLLDVNLVKDNCSIPHSSIPVYPTSGLYVDSEMYLVNYRMKMNNSRVYIDASRCTNRSPSPTPPANFFYFLDGGTAPSNFHQSCTVEAQVPIMLSNITGLSTFDIYEMLMMGVHLSFDTYAFTGFLVWNSVVNV</sequence>
<evidence type="ECO:0000256" key="3">
    <source>
        <dbReference type="ARBA" id="ARBA00022729"/>
    </source>
</evidence>
<dbReference type="InterPro" id="IPR025287">
    <property type="entry name" value="WAK_GUB"/>
</dbReference>
<keyword evidence="2" id="KW-0812">Transmembrane</keyword>
<dbReference type="PANTHER" id="PTHR33138:SF60">
    <property type="entry name" value="PROTEIN KINASE DOMAIN-CONTAINING PROTEIN"/>
    <property type="match status" value="1"/>
</dbReference>
<dbReference type="GO" id="GO:0016020">
    <property type="term" value="C:membrane"/>
    <property type="evidence" value="ECO:0007669"/>
    <property type="project" value="UniProtKB-SubCell"/>
</dbReference>
<evidence type="ECO:0000256" key="5">
    <source>
        <dbReference type="ARBA" id="ARBA00023136"/>
    </source>
</evidence>
<dbReference type="PANTHER" id="PTHR33138">
    <property type="entry name" value="OS01G0690200 PROTEIN"/>
    <property type="match status" value="1"/>
</dbReference>
<accession>A0A6P5WNU0</accession>
<proteinExistence type="predicted"/>
<protein>
    <submittedName>
        <fullName evidence="8">Uncharacterized protein LOC111276312</fullName>
    </submittedName>
</protein>
<evidence type="ECO:0000259" key="6">
    <source>
        <dbReference type="Pfam" id="PF13947"/>
    </source>
</evidence>
<evidence type="ECO:0000256" key="4">
    <source>
        <dbReference type="ARBA" id="ARBA00022989"/>
    </source>
</evidence>
<keyword evidence="3" id="KW-0732">Signal</keyword>
<comment type="subcellular location">
    <subcellularLocation>
        <location evidence="1">Membrane</location>
        <topology evidence="1">Single-pass membrane protein</topology>
    </subcellularLocation>
</comment>
<dbReference type="Pfam" id="PF13947">
    <property type="entry name" value="GUB_WAK_bind"/>
    <property type="match status" value="1"/>
</dbReference>
<keyword evidence="7" id="KW-1185">Reference proteome</keyword>
<dbReference type="KEGG" id="dzi:111276312"/>
<evidence type="ECO:0000256" key="2">
    <source>
        <dbReference type="ARBA" id="ARBA00022692"/>
    </source>
</evidence>
<feature type="domain" description="Wall-associated receptor kinase galacturonan-binding" evidence="6">
    <location>
        <begin position="15"/>
        <end position="73"/>
    </location>
</feature>
<dbReference type="Proteomes" id="UP000515121">
    <property type="component" value="Unplaced"/>
</dbReference>
<dbReference type="RefSeq" id="XP_022717805.1">
    <property type="nucleotide sequence ID" value="XM_022862070.1"/>
</dbReference>
<dbReference type="AlphaFoldDB" id="A0A6P5WNU0"/>
<dbReference type="OrthoDB" id="1146903at2759"/>
<evidence type="ECO:0000313" key="8">
    <source>
        <dbReference type="RefSeq" id="XP_022717805.1"/>
    </source>
</evidence>
<organism evidence="7 8">
    <name type="scientific">Durio zibethinus</name>
    <name type="common">Durian</name>
    <dbReference type="NCBI Taxonomy" id="66656"/>
    <lineage>
        <taxon>Eukaryota</taxon>
        <taxon>Viridiplantae</taxon>
        <taxon>Streptophyta</taxon>
        <taxon>Embryophyta</taxon>
        <taxon>Tracheophyta</taxon>
        <taxon>Spermatophyta</taxon>
        <taxon>Magnoliopsida</taxon>
        <taxon>eudicotyledons</taxon>
        <taxon>Gunneridae</taxon>
        <taxon>Pentapetalae</taxon>
        <taxon>rosids</taxon>
        <taxon>malvids</taxon>
        <taxon>Malvales</taxon>
        <taxon>Malvaceae</taxon>
        <taxon>Helicteroideae</taxon>
        <taxon>Durio</taxon>
    </lineage>
</organism>
<evidence type="ECO:0000313" key="7">
    <source>
        <dbReference type="Proteomes" id="UP000515121"/>
    </source>
</evidence>
<reference evidence="8" key="1">
    <citation type="submission" date="2025-08" db="UniProtKB">
        <authorList>
            <consortium name="RefSeq"/>
        </authorList>
    </citation>
    <scope>IDENTIFICATION</scope>
    <source>
        <tissue evidence="8">Fruit stalk</tissue>
    </source>
</reference>